<dbReference type="RefSeq" id="WP_092539976.1">
    <property type="nucleotide sequence ID" value="NZ_FOKV01000001.1"/>
</dbReference>
<organism evidence="2 3">
    <name type="scientific">Zunongwangia mangrovi</name>
    <dbReference type="NCBI Taxonomy" id="1334022"/>
    <lineage>
        <taxon>Bacteria</taxon>
        <taxon>Pseudomonadati</taxon>
        <taxon>Bacteroidota</taxon>
        <taxon>Flavobacteriia</taxon>
        <taxon>Flavobacteriales</taxon>
        <taxon>Flavobacteriaceae</taxon>
        <taxon>Zunongwangia</taxon>
    </lineage>
</organism>
<dbReference type="PANTHER" id="PTHR42879">
    <property type="entry name" value="3-OXOACYL-(ACYL-CARRIER-PROTEIN) REDUCTASE"/>
    <property type="match status" value="1"/>
</dbReference>
<reference evidence="3" key="1">
    <citation type="submission" date="2016-10" db="EMBL/GenBank/DDBJ databases">
        <authorList>
            <person name="Varghese N."/>
            <person name="Submissions S."/>
        </authorList>
    </citation>
    <scope>NUCLEOTIDE SEQUENCE [LARGE SCALE GENOMIC DNA]</scope>
    <source>
        <strain evidence="3">DSM 24499</strain>
    </source>
</reference>
<keyword evidence="3" id="KW-1185">Reference proteome</keyword>
<dbReference type="Gene3D" id="3.40.50.720">
    <property type="entry name" value="NAD(P)-binding Rossmann-like Domain"/>
    <property type="match status" value="1"/>
</dbReference>
<dbReference type="InterPro" id="IPR050259">
    <property type="entry name" value="SDR"/>
</dbReference>
<dbReference type="OrthoDB" id="9804774at2"/>
<dbReference type="Pfam" id="PF13561">
    <property type="entry name" value="adh_short_C2"/>
    <property type="match status" value="1"/>
</dbReference>
<dbReference type="STRING" id="1334022.SAMN04487907_101700"/>
<evidence type="ECO:0000313" key="2">
    <source>
        <dbReference type="EMBL" id="SFB80211.1"/>
    </source>
</evidence>
<dbReference type="PRINTS" id="PR00080">
    <property type="entry name" value="SDRFAMILY"/>
</dbReference>
<dbReference type="Proteomes" id="UP000199438">
    <property type="component" value="Unassembled WGS sequence"/>
</dbReference>
<dbReference type="PROSITE" id="PS00061">
    <property type="entry name" value="ADH_SHORT"/>
    <property type="match status" value="1"/>
</dbReference>
<dbReference type="EMBL" id="FOKV01000001">
    <property type="protein sequence ID" value="SFB80211.1"/>
    <property type="molecule type" value="Genomic_DNA"/>
</dbReference>
<dbReference type="PRINTS" id="PR00081">
    <property type="entry name" value="GDHRDH"/>
</dbReference>
<dbReference type="CDD" id="cd05233">
    <property type="entry name" value="SDR_c"/>
    <property type="match status" value="1"/>
</dbReference>
<dbReference type="SUPFAM" id="SSF51735">
    <property type="entry name" value="NAD(P)-binding Rossmann-fold domains"/>
    <property type="match status" value="1"/>
</dbReference>
<comment type="similarity">
    <text evidence="1">Belongs to the short-chain dehydrogenases/reductases (SDR) family.</text>
</comment>
<dbReference type="InterPro" id="IPR020904">
    <property type="entry name" value="Sc_DH/Rdtase_CS"/>
</dbReference>
<name>A0A1I1DZ76_9FLAO</name>
<proteinExistence type="inferred from homology"/>
<gene>
    <name evidence="2" type="ORF">SAMN04487907_101700</name>
</gene>
<dbReference type="InterPro" id="IPR036291">
    <property type="entry name" value="NAD(P)-bd_dom_sf"/>
</dbReference>
<sequence length="258" mass="28203">MDYQLKNKKVFISGSTKGIGYAAAKTIALEGAEVIINGSSQDSVNTSLEKLRKETDSKKISGIACDFSKTEEIDALITQLGSVDVLINNVGIFANKEFFDTTDEDWQQFYDINVMSGVRLSRALMPKMMEKGWGRIIFISSESALNIPVEMVHYGMTKTAMLAISRGLAELTTGTGVTVNSVLPGPTRTEGLEEGVPEDQSFEDFQKEFFENDRPTSILKRFADPQEVANMIAYVASPLSSATNGAKLKVEGGVVKYI</sequence>
<dbReference type="InterPro" id="IPR002347">
    <property type="entry name" value="SDR_fam"/>
</dbReference>
<evidence type="ECO:0000313" key="3">
    <source>
        <dbReference type="Proteomes" id="UP000199438"/>
    </source>
</evidence>
<dbReference type="AlphaFoldDB" id="A0A1I1DZ76"/>
<evidence type="ECO:0000256" key="1">
    <source>
        <dbReference type="ARBA" id="ARBA00006484"/>
    </source>
</evidence>
<dbReference type="GO" id="GO:0032787">
    <property type="term" value="P:monocarboxylic acid metabolic process"/>
    <property type="evidence" value="ECO:0007669"/>
    <property type="project" value="UniProtKB-ARBA"/>
</dbReference>
<protein>
    <submittedName>
        <fullName evidence="2">NAD(P)-dependent dehydrogenase, short-chain alcohol dehydrogenase family</fullName>
    </submittedName>
</protein>
<accession>A0A1I1DZ76</accession>
<dbReference type="FunFam" id="3.40.50.720:FF:000084">
    <property type="entry name" value="Short-chain dehydrogenase reductase"/>
    <property type="match status" value="1"/>
</dbReference>